<reference evidence="3 4" key="1">
    <citation type="submission" date="2014-04" db="EMBL/GenBank/DDBJ databases">
        <authorList>
            <consortium name="DOE Joint Genome Institute"/>
            <person name="Kuo A."/>
            <person name="Martino E."/>
            <person name="Perotto S."/>
            <person name="Kohler A."/>
            <person name="Nagy L.G."/>
            <person name="Floudas D."/>
            <person name="Copeland A."/>
            <person name="Barry K.W."/>
            <person name="Cichocki N."/>
            <person name="Veneault-Fourrey C."/>
            <person name="LaButti K."/>
            <person name="Lindquist E.A."/>
            <person name="Lipzen A."/>
            <person name="Lundell T."/>
            <person name="Morin E."/>
            <person name="Murat C."/>
            <person name="Sun H."/>
            <person name="Tunlid A."/>
            <person name="Henrissat B."/>
            <person name="Grigoriev I.V."/>
            <person name="Hibbett D.S."/>
            <person name="Martin F."/>
            <person name="Nordberg H.P."/>
            <person name="Cantor M.N."/>
            <person name="Hua S.X."/>
        </authorList>
    </citation>
    <scope>NUCLEOTIDE SEQUENCE [LARGE SCALE GENOMIC DNA]</scope>
    <source>
        <strain evidence="3 4">Zn</strain>
    </source>
</reference>
<evidence type="ECO:0000256" key="1">
    <source>
        <dbReference type="SAM" id="MobiDB-lite"/>
    </source>
</evidence>
<dbReference type="EMBL" id="KN832875">
    <property type="protein sequence ID" value="KIN02251.1"/>
    <property type="molecule type" value="Genomic_DNA"/>
</dbReference>
<dbReference type="SMART" id="SM00355">
    <property type="entry name" value="ZnF_C2H2"/>
    <property type="match status" value="3"/>
</dbReference>
<reference evidence="4" key="2">
    <citation type="submission" date="2015-01" db="EMBL/GenBank/DDBJ databases">
        <title>Evolutionary Origins and Diversification of the Mycorrhizal Mutualists.</title>
        <authorList>
            <consortium name="DOE Joint Genome Institute"/>
            <consortium name="Mycorrhizal Genomics Consortium"/>
            <person name="Kohler A."/>
            <person name="Kuo A."/>
            <person name="Nagy L.G."/>
            <person name="Floudas D."/>
            <person name="Copeland A."/>
            <person name="Barry K.W."/>
            <person name="Cichocki N."/>
            <person name="Veneault-Fourrey C."/>
            <person name="LaButti K."/>
            <person name="Lindquist E.A."/>
            <person name="Lipzen A."/>
            <person name="Lundell T."/>
            <person name="Morin E."/>
            <person name="Murat C."/>
            <person name="Riley R."/>
            <person name="Ohm R."/>
            <person name="Sun H."/>
            <person name="Tunlid A."/>
            <person name="Henrissat B."/>
            <person name="Grigoriev I.V."/>
            <person name="Hibbett D.S."/>
            <person name="Martin F."/>
        </authorList>
    </citation>
    <scope>NUCLEOTIDE SEQUENCE [LARGE SCALE GENOMIC DNA]</scope>
    <source>
        <strain evidence="4">Zn</strain>
    </source>
</reference>
<dbReference type="STRING" id="913774.A0A0C3H267"/>
<organism evidence="3 4">
    <name type="scientific">Oidiodendron maius (strain Zn)</name>
    <dbReference type="NCBI Taxonomy" id="913774"/>
    <lineage>
        <taxon>Eukaryota</taxon>
        <taxon>Fungi</taxon>
        <taxon>Dikarya</taxon>
        <taxon>Ascomycota</taxon>
        <taxon>Pezizomycotina</taxon>
        <taxon>Leotiomycetes</taxon>
        <taxon>Leotiomycetes incertae sedis</taxon>
        <taxon>Myxotrichaceae</taxon>
        <taxon>Oidiodendron</taxon>
    </lineage>
</organism>
<evidence type="ECO:0000313" key="3">
    <source>
        <dbReference type="EMBL" id="KIN02251.1"/>
    </source>
</evidence>
<feature type="compositionally biased region" description="Polar residues" evidence="1">
    <location>
        <begin position="1405"/>
        <end position="1421"/>
    </location>
</feature>
<proteinExistence type="predicted"/>
<feature type="region of interest" description="Disordered" evidence="1">
    <location>
        <begin position="356"/>
        <end position="378"/>
    </location>
</feature>
<feature type="region of interest" description="Disordered" evidence="1">
    <location>
        <begin position="279"/>
        <end position="310"/>
    </location>
</feature>
<dbReference type="OrthoDB" id="4850289at2759"/>
<accession>A0A0C3H267</accession>
<sequence length="1505" mass="169411">MAQAAVNHVGRTHGTNTNPALSCNGGTATASKPFYRRIFENYISSPPAKDRVSVALPERMTEPNATDPAQPAQTARDLSQEEIDKTLREALDAAYTEQIERAAEKAMKNPNRKLKWNPDINPTDKVWTDQREKFRSLLAANSVSDVIDAEIEAVQKQLLLPPLEDGPLLQVQLENAKEYKAHFQPGARFYGAKDNLATKLTMLKFGLPVEPVTIKNIERCGICVDEDDPPDDPEPEPAIQRILYAERPLEFLDYYNDRSFGYPMLRRPKRDYQHRHVVLTKSDANRGNKPNQALSSPYPPNSTKQTSSRHYRHIRSIYPGSSTVSVRGGAGSGAELQVEPQRFLYGNEGKKVIIDQDVTKNTGHKNNSSKPGPSGYNSLRPVNAWFGTVEEKMKVMKNENSAKFTNTSKADKLMWKVGKKSKQTIKLIPPARAANGYIYGYCGKLLAENTPESFLEAALVLTDQYPVNESKTTWSFDVDVPVKTSQEKLVINLAQANWPNLFLNTVLPYLETNQQWKVFVRRGGKVSDALEPSETARDIVRINVHKRGTAYWKIPSDQDTLANCGINQIQPDFVKAMRLLCYEEDRRKKELHLHSFSLGLDGLECVENRFWELVKYDRNHGASLKYNLTFRPVVHSLPSPAHSTHTTIQMAGSNSFSTVLSGNHLELAQEILSMSESYLSDRPLPGSFRIWENGRSRKNNGNSAVIKHKPIEQACNGLKKFFKGSSQSHTIWFRPEWETFYLHDIDAAQNATEWDSQTDQSLQSFKRALGTLWSETGSYNSFCITEMPSLPGREIRFIINKDTTEDDWRLYIYDWLHSNHLAVKKNMNVNYVLDTTSKWGLQNSSQQSKFTIPGYLPQPKLSAKMIVAPPAEKDTPIPLADDAHNVAAGSFVNNRRSNNRATAPRIPEFNRTRIVKPMAAKATVPKYISWLANEEYQDNLKQQSYFKDQKAVIPGKLPAAPVYGPSRELQLKVGQNFPTVYAQRITPSDFDELLDENQTLRNKVLERMWCCDICNTAFRNHNNSSIREHKQEHIKQIQEAGECPLCGSENWAFLSMDQKRAHLQWHTARTVTTAMQNSWRELQCPACDKDFSTMRPESIIDHCLKHGPHVVQYCDKCGFHEYKCTKEELVHHRQVCRDAPERKNGDPEPIFCEYCGKDTSNQTKTQKTLHTRDCQETVPATSKLFCTKCGLDITTFNNAQIERHASRCVIPRGVKRRFCGRCSTDLFELDSTEKCNHKRSCRLSKLLVQSPNSSQFAAGASEKADSHSNALETEFAAQNQSAKAAGDAQAILRCPLLDYKGERCDQELSLERDGGIDLRLHFLHRGTISEQEEVQLAGRGEFLLKPAIAAPEEKPTFNPPAQVTKVPSSASANTPGNFSAPADTPQKLTGTESKDDGVEVAPNGTVKNSGENTPEIPQNLQELKPGPAKKAPKAGTKRWGEEALEAPQNSEELKPKLPTKTVPKTAAKKRKQGDIEQNKERKTRSQRKKQKLPTKKELKTAGSKG</sequence>
<protein>
    <recommendedName>
        <fullName evidence="2">C2H2-type domain-containing protein</fullName>
    </recommendedName>
</protein>
<evidence type="ECO:0000259" key="2">
    <source>
        <dbReference type="SMART" id="SM00355"/>
    </source>
</evidence>
<feature type="compositionally biased region" description="Basic residues" evidence="1">
    <location>
        <begin position="1481"/>
        <end position="1493"/>
    </location>
</feature>
<feature type="region of interest" description="Disordered" evidence="1">
    <location>
        <begin position="1"/>
        <end position="21"/>
    </location>
</feature>
<dbReference type="InParanoid" id="A0A0C3H267"/>
<feature type="domain" description="C2H2-type" evidence="2">
    <location>
        <begin position="1082"/>
        <end position="1106"/>
    </location>
</feature>
<gene>
    <name evidence="3" type="ORF">OIDMADRAFT_53760</name>
</gene>
<dbReference type="InterPro" id="IPR013087">
    <property type="entry name" value="Znf_C2H2_type"/>
</dbReference>
<feature type="domain" description="C2H2-type" evidence="2">
    <location>
        <begin position="1009"/>
        <end position="1033"/>
    </location>
</feature>
<keyword evidence="4" id="KW-1185">Reference proteome</keyword>
<dbReference type="HOGENOM" id="CLU_248472_0_0_1"/>
<feature type="compositionally biased region" description="Polar residues" evidence="1">
    <location>
        <begin position="288"/>
        <end position="306"/>
    </location>
</feature>
<feature type="domain" description="C2H2-type" evidence="2">
    <location>
        <begin position="1041"/>
        <end position="1066"/>
    </location>
</feature>
<dbReference type="Proteomes" id="UP000054321">
    <property type="component" value="Unassembled WGS sequence"/>
</dbReference>
<evidence type="ECO:0000313" key="4">
    <source>
        <dbReference type="Proteomes" id="UP000054321"/>
    </source>
</evidence>
<feature type="region of interest" description="Disordered" evidence="1">
    <location>
        <begin position="1351"/>
        <end position="1505"/>
    </location>
</feature>
<feature type="compositionally biased region" description="Polar residues" evidence="1">
    <location>
        <begin position="1359"/>
        <end position="1377"/>
    </location>
</feature>
<feature type="compositionally biased region" description="Low complexity" evidence="1">
    <location>
        <begin position="1456"/>
        <end position="1465"/>
    </location>
</feature>
<name>A0A0C3H267_OIDMZ</name>
<feature type="compositionally biased region" description="Polar residues" evidence="1">
    <location>
        <begin position="359"/>
        <end position="377"/>
    </location>
</feature>